<accession>A0ACC1Y7H6</accession>
<evidence type="ECO:0000313" key="2">
    <source>
        <dbReference type="Proteomes" id="UP001164539"/>
    </source>
</evidence>
<comment type="caution">
    <text evidence="1">The sequence shown here is derived from an EMBL/GenBank/DDBJ whole genome shotgun (WGS) entry which is preliminary data.</text>
</comment>
<evidence type="ECO:0000313" key="1">
    <source>
        <dbReference type="EMBL" id="KAJ4718934.1"/>
    </source>
</evidence>
<proteinExistence type="predicted"/>
<gene>
    <name evidence="1" type="ORF">OWV82_010565</name>
</gene>
<reference evidence="1 2" key="1">
    <citation type="journal article" date="2023" name="Science">
        <title>Complex scaffold remodeling in plant triterpene biosynthesis.</title>
        <authorList>
            <person name="De La Pena R."/>
            <person name="Hodgson H."/>
            <person name="Liu J.C."/>
            <person name="Stephenson M.J."/>
            <person name="Martin A.C."/>
            <person name="Owen C."/>
            <person name="Harkess A."/>
            <person name="Leebens-Mack J."/>
            <person name="Jimenez L.E."/>
            <person name="Osbourn A."/>
            <person name="Sattely E.S."/>
        </authorList>
    </citation>
    <scope>NUCLEOTIDE SEQUENCE [LARGE SCALE GENOMIC DNA]</scope>
    <source>
        <strain evidence="2">cv. JPN11</strain>
        <tissue evidence="1">Leaf</tissue>
    </source>
</reference>
<name>A0ACC1Y7H6_MELAZ</name>
<organism evidence="1 2">
    <name type="scientific">Melia azedarach</name>
    <name type="common">Chinaberry tree</name>
    <dbReference type="NCBI Taxonomy" id="155640"/>
    <lineage>
        <taxon>Eukaryota</taxon>
        <taxon>Viridiplantae</taxon>
        <taxon>Streptophyta</taxon>
        <taxon>Embryophyta</taxon>
        <taxon>Tracheophyta</taxon>
        <taxon>Spermatophyta</taxon>
        <taxon>Magnoliopsida</taxon>
        <taxon>eudicotyledons</taxon>
        <taxon>Gunneridae</taxon>
        <taxon>Pentapetalae</taxon>
        <taxon>rosids</taxon>
        <taxon>malvids</taxon>
        <taxon>Sapindales</taxon>
        <taxon>Meliaceae</taxon>
        <taxon>Melia</taxon>
    </lineage>
</organism>
<dbReference type="EMBL" id="CM051398">
    <property type="protein sequence ID" value="KAJ4718934.1"/>
    <property type="molecule type" value="Genomic_DNA"/>
</dbReference>
<protein>
    <submittedName>
        <fullName evidence="1">Transposon protein, putative, CACTA, En/Spm sub-class</fullName>
    </submittedName>
</protein>
<sequence>MNKSWISCDRRSMEYDDGVTKFIEFAVKLSENSALLRCPCSKCRNLSFLSPNDVKYHLFRYGFDKTYKIWIWHGEKNPSQTSEPVDDHIDTWSTSHDFGENIEMIHDAYKNYEGDPKGFKKLLEDAEKPLYPGCTKYTKMTALVRLYNLKGKYGWSDTSFGELLKLLADMLPNDNEIPTSMYEAKKTLSSLGLEYVKIHACPNDCILYRKEYESLSNCPSCGISRWKTKSGFKNCVRKGVPAKVLWYFPPIPRFKRMFQSAQISKDLTWHVHERVNDGKLRHPADSPSWRLIDDKWPTFGSDPRNLRLALAADGINPYSSLSSTYSCWPVVLIAYNFPPWLCMKRKFMMLSLLISGPRQPGNDIDVYLSPLIDDLKMLWDVGVETYDAYRKEFFNLRAILMWTINDFPAYGNLSGCTCKGYYACPYCGQNTHSVWLKHSKKNAYMGHRRFLPLDHPFRKQKKAFDGKQEFGSSATPLSGEDILQKVDGICCRWGKMKVKKRKMKNSENPELWKKKSIFFELEYWKHLFVRHQLDVMHIEKNVSENIYGTLLNIPGKTKDGINQRLDLVHMGIRTELAPDVKDELKLQGLKSHDCHILMQQLFPLAIRSILPRHVRYAIIRLCFFFNALCSTVIDAAKLDDMERDIAETLSLFEKIFIPSFFDIMVHLTIHLVHEVRLCGPVHLRWMYPFERFMKVLKGHVRNRNRPEGCIAECYISEEALEFCADYLTNFQSIGNSSTYKDNVSIERHLSSGLMQFVDANLLELAHLYVLRNTELVQPYIKEHMECLKRQHPRQSKNNKWLQDQHNRSFTNWLMEKVSTNLDNGELIPETLIWLSRGPRSCVHMYPGYVVNGFQFKTRDRDDNRVTQNSGVCIVATTMQISTAKDKHPIIGDVAFYGVITEIWELDYRKFKIPMFKCDWVDSRNGVKVDELQFTLVDLNRIGHRSDPFILASQAKQVFYVKDQLDSRWSIVCHVSSKGERVDDKVKKDPVEHIMEDIDEDEHNINATMKCERDNLTESSSRSRGVTKMTMNNTKKKNTSDDGKMIVNYSMSGVPYGEEANDLVSTLGVLARTTIPIIYKDWRLVPLWMKEDMWTSVQDRHIVSVKSKKQVFKTLGTAFRNFKHMLTNRLTDDFAKVRASAKEKRAQNIYNHSLGRSGYVGLRQRLCAELGISEDQIDRSVAWKRAHQLKNGGFQPAVLPVIKKIDELSEKMKNDLLMSNSENDILTQSLGKCANKSTRLQGVGKFITPSMYFNTSHGNEFYERQKRFYDQKLYAFSAQLEELYKLLDKTPKQSSATNSNGQKNLCDKDEKVEVKEAQFEGGDAEKVKATKAGLDDGDAKMVEEEEHMIDSVSLVKKATAIKRKVGSEEQQNTTKRRVFETKCVDGTHKKVAQTSLSSLDTTCKSPIKAKESMKPMISVRITRNLGTMNMKRNPNMEIFAKYFNQSLPTDQVVSYALDNEIYGGPCTAFIGRDECNAIIYMRETNANNMHLWLAYLNEKRKNEHKSQEFGFINPGSVSIANKTHARKTRDDRCHAVARRLEQLKQCQLIFMPYNPGFYWVLVVIDPKMKAAYYLDPLREEQGIDIRELINRGIIIFATQHYKKKINVQLTTVKAPRQPGSVECGYYVMRYIEDIMDDRSLLMMDFNDKESYSEEEIDDTRMAWANFVSNFIDSMQRC</sequence>
<keyword evidence="2" id="KW-1185">Reference proteome</keyword>
<dbReference type="Proteomes" id="UP001164539">
    <property type="component" value="Chromosome 5"/>
</dbReference>